<feature type="binding site" evidence="8">
    <location>
        <position position="246"/>
    </location>
    <ligand>
        <name>substrate</name>
    </ligand>
</feature>
<dbReference type="GO" id="GO:0008360">
    <property type="term" value="P:regulation of cell shape"/>
    <property type="evidence" value="ECO:0007669"/>
    <property type="project" value="UniProtKB-KW"/>
</dbReference>
<reference evidence="14" key="1">
    <citation type="submission" date="2016-10" db="EMBL/GenBank/DDBJ databases">
        <authorList>
            <person name="Varghese N."/>
            <person name="Submissions S."/>
        </authorList>
    </citation>
    <scope>NUCLEOTIDE SEQUENCE [LARGE SCALE GENOMIC DNA]</scope>
    <source>
        <strain evidence="14">XBD2006</strain>
    </source>
</reference>
<evidence type="ECO:0000256" key="9">
    <source>
        <dbReference type="RuleBase" id="RU004016"/>
    </source>
</evidence>
<sequence length="851" mass="95165">MNFSADINHKNRIRHLAASISLLLAASFLSELPIEARQVQDWPEGPSISAEAAIVMDANTKTILYSKNMDEKLYPASTTKIMTCLLAVENAKLDEQIVFSHDAVFSVPNDGSSIGMDEGESISLEQALFGIMVGSANEVANALAEHISGSVSKYVDRMNERAKELGCQNTHFVNTNGLHDPEHYTSAHDLALIATEYFSNDLLCKVGNTPTYHFTPTASQPDDFYLHNKHKLINGEIKYDGIVGGKTGYTAQANETLVTCAERDGMKLICVVLKDDSPEQFNDTVTLFNYGFNNFRAEKVAESDQRYMPDDSLFFESDNDVFGKSGTILNLNPNDYIVLPVNASIDDTEYEISYDITPEEKSKTSNALAKVIYKYNGTTIGNAHVCYFEQNGTPSQLANAYHSIFINVKILIMCAGVFVVLMTLVASVATRIAANRTFHSRSDRIRYNRRKREFNKGHIRYKKIYIIVAVIVIAIICFGLFIFFNSKSQKNTHTKNTDEIKPETPVIEESADNMDVWKENHLKVKGIYVTGPTAGTDKLDDIISLINETELNTIVLDVKDDNGNITFKMDNENVIEMNSGIAYIKDISALLKKLKENDIYVIARIACFKDPILAKAHPELALTSSDNTPITDANGNAWVNPCKEEVWDYIISLVDSCCALGFDEVQLDYVRFPVGQKADDALYDLVSDDDDARRNYITEFLAKVTEEGHKHNIPVSADVFGTIINSNKDSKHVGQDYVNLVSNLDIICPMIYPSHYADGEFKLDVPDAHPYDTVNKALEKSNEILKPISNNNHAVIRPWLQAFTATWVKGHIKYEGKEIRAQIQAVYDAGYDEWILWNSNSNYNIDALTKS</sequence>
<keyword evidence="13" id="KW-0121">Carboxypeptidase</keyword>
<gene>
    <name evidence="13" type="ORF">SAMN02910451_02955</name>
</gene>
<dbReference type="PANTHER" id="PTHR21581:SF33">
    <property type="entry name" value="D-ALANYL-D-ALANINE CARBOXYPEPTIDASE DACB"/>
    <property type="match status" value="1"/>
</dbReference>
<keyword evidence="10" id="KW-0812">Transmembrane</keyword>
<dbReference type="Gene3D" id="3.20.20.80">
    <property type="entry name" value="Glycosidases"/>
    <property type="match status" value="1"/>
</dbReference>
<keyword evidence="5" id="KW-0573">Peptidoglycan synthesis</keyword>
<feature type="active site" evidence="7">
    <location>
        <position position="135"/>
    </location>
</feature>
<keyword evidence="4" id="KW-0133">Cell shape</keyword>
<evidence type="ECO:0000256" key="3">
    <source>
        <dbReference type="ARBA" id="ARBA00022801"/>
    </source>
</evidence>
<dbReference type="PANTHER" id="PTHR21581">
    <property type="entry name" value="D-ALANYL-D-ALANINE CARBOXYPEPTIDASE"/>
    <property type="match status" value="1"/>
</dbReference>
<evidence type="ECO:0000256" key="4">
    <source>
        <dbReference type="ARBA" id="ARBA00022960"/>
    </source>
</evidence>
<accession>A0A1G5GN69</accession>
<feature type="active site" description="Acyl-ester intermediate" evidence="7">
    <location>
        <position position="77"/>
    </location>
</feature>
<keyword evidence="14" id="KW-1185">Reference proteome</keyword>
<dbReference type="OrthoDB" id="9791132at2"/>
<evidence type="ECO:0000256" key="6">
    <source>
        <dbReference type="ARBA" id="ARBA00023316"/>
    </source>
</evidence>
<protein>
    <submittedName>
        <fullName evidence="13">D-alanyl-D-alanine carboxypeptidase</fullName>
    </submittedName>
</protein>
<keyword evidence="3" id="KW-0378">Hydrolase</keyword>
<name>A0A1G5GN69_9FIRM</name>
<keyword evidence="2" id="KW-0732">Signal</keyword>
<dbReference type="PRINTS" id="PR00725">
    <property type="entry name" value="DADACBPTASE1"/>
</dbReference>
<evidence type="ECO:0000259" key="11">
    <source>
        <dbReference type="Pfam" id="PF00768"/>
    </source>
</evidence>
<feature type="active site" description="Proton acceptor" evidence="7">
    <location>
        <position position="80"/>
    </location>
</feature>
<dbReference type="InterPro" id="IPR025275">
    <property type="entry name" value="DUF4015"/>
</dbReference>
<comment type="similarity">
    <text evidence="1 9">Belongs to the peptidase S11 family.</text>
</comment>
<dbReference type="GO" id="GO:0009252">
    <property type="term" value="P:peptidoglycan biosynthetic process"/>
    <property type="evidence" value="ECO:0007669"/>
    <property type="project" value="UniProtKB-KW"/>
</dbReference>
<dbReference type="SUPFAM" id="SSF51445">
    <property type="entry name" value="(Trans)glycosidases"/>
    <property type="match status" value="1"/>
</dbReference>
<feature type="domain" description="DUF4015" evidence="12">
    <location>
        <begin position="526"/>
        <end position="843"/>
    </location>
</feature>
<evidence type="ECO:0000313" key="14">
    <source>
        <dbReference type="Proteomes" id="UP000183047"/>
    </source>
</evidence>
<evidence type="ECO:0000256" key="2">
    <source>
        <dbReference type="ARBA" id="ARBA00022729"/>
    </source>
</evidence>
<keyword evidence="10" id="KW-1133">Transmembrane helix</keyword>
<dbReference type="Proteomes" id="UP000183047">
    <property type="component" value="Unassembled WGS sequence"/>
</dbReference>
<dbReference type="Gene3D" id="3.40.710.10">
    <property type="entry name" value="DD-peptidase/beta-lactamase superfamily"/>
    <property type="match status" value="1"/>
</dbReference>
<evidence type="ECO:0000259" key="12">
    <source>
        <dbReference type="Pfam" id="PF13200"/>
    </source>
</evidence>
<dbReference type="SUPFAM" id="SSF56601">
    <property type="entry name" value="beta-lactamase/transpeptidase-like"/>
    <property type="match status" value="1"/>
</dbReference>
<evidence type="ECO:0000256" key="7">
    <source>
        <dbReference type="PIRSR" id="PIRSR618044-1"/>
    </source>
</evidence>
<keyword evidence="10" id="KW-0472">Membrane</keyword>
<proteinExistence type="inferred from homology"/>
<dbReference type="InterPro" id="IPR018044">
    <property type="entry name" value="Peptidase_S11"/>
</dbReference>
<feature type="domain" description="Peptidase S11 D-alanyl-D-alanine carboxypeptidase A N-terminal" evidence="11">
    <location>
        <begin position="44"/>
        <end position="276"/>
    </location>
</feature>
<evidence type="ECO:0000313" key="13">
    <source>
        <dbReference type="EMBL" id="SCY52779.1"/>
    </source>
</evidence>
<evidence type="ECO:0000256" key="8">
    <source>
        <dbReference type="PIRSR" id="PIRSR618044-2"/>
    </source>
</evidence>
<dbReference type="InterPro" id="IPR012338">
    <property type="entry name" value="Beta-lactam/transpept-like"/>
</dbReference>
<dbReference type="InterPro" id="IPR017853">
    <property type="entry name" value="GH"/>
</dbReference>
<evidence type="ECO:0000256" key="5">
    <source>
        <dbReference type="ARBA" id="ARBA00022984"/>
    </source>
</evidence>
<keyword evidence="6" id="KW-0961">Cell wall biogenesis/degradation</keyword>
<dbReference type="Pfam" id="PF00768">
    <property type="entry name" value="Peptidase_S11"/>
    <property type="match status" value="1"/>
</dbReference>
<keyword evidence="13" id="KW-0645">Protease</keyword>
<organism evidence="13 14">
    <name type="scientific">Butyrivibrio hungatei</name>
    <dbReference type="NCBI Taxonomy" id="185008"/>
    <lineage>
        <taxon>Bacteria</taxon>
        <taxon>Bacillati</taxon>
        <taxon>Bacillota</taxon>
        <taxon>Clostridia</taxon>
        <taxon>Lachnospirales</taxon>
        <taxon>Lachnospiraceae</taxon>
        <taxon>Butyrivibrio</taxon>
    </lineage>
</organism>
<dbReference type="GO" id="GO:0009002">
    <property type="term" value="F:serine-type D-Ala-D-Ala carboxypeptidase activity"/>
    <property type="evidence" value="ECO:0007669"/>
    <property type="project" value="InterPro"/>
</dbReference>
<feature type="transmembrane region" description="Helical" evidence="10">
    <location>
        <begin position="410"/>
        <end position="434"/>
    </location>
</feature>
<dbReference type="EMBL" id="FMUR01000022">
    <property type="protein sequence ID" value="SCY52779.1"/>
    <property type="molecule type" value="Genomic_DNA"/>
</dbReference>
<dbReference type="Pfam" id="PF13200">
    <property type="entry name" value="DUF4015"/>
    <property type="match status" value="1"/>
</dbReference>
<evidence type="ECO:0000256" key="10">
    <source>
        <dbReference type="SAM" id="Phobius"/>
    </source>
</evidence>
<dbReference type="GO" id="GO:0071555">
    <property type="term" value="P:cell wall organization"/>
    <property type="evidence" value="ECO:0007669"/>
    <property type="project" value="UniProtKB-KW"/>
</dbReference>
<evidence type="ECO:0000256" key="1">
    <source>
        <dbReference type="ARBA" id="ARBA00007164"/>
    </source>
</evidence>
<dbReference type="GO" id="GO:0006508">
    <property type="term" value="P:proteolysis"/>
    <property type="evidence" value="ECO:0007669"/>
    <property type="project" value="InterPro"/>
</dbReference>
<dbReference type="AlphaFoldDB" id="A0A1G5GN69"/>
<feature type="transmembrane region" description="Helical" evidence="10">
    <location>
        <begin position="464"/>
        <end position="484"/>
    </location>
</feature>
<dbReference type="InterPro" id="IPR001967">
    <property type="entry name" value="Peptidase_S11_N"/>
</dbReference>
<dbReference type="RefSeq" id="WP_074463337.1">
    <property type="nucleotide sequence ID" value="NZ_FMUR01000022.1"/>
</dbReference>